<dbReference type="InterPro" id="IPR048715">
    <property type="entry name" value="CggR_N"/>
</dbReference>
<dbReference type="Pfam" id="PF21715">
    <property type="entry name" value="CggR_N"/>
    <property type="match status" value="1"/>
</dbReference>
<evidence type="ECO:0000256" key="1">
    <source>
        <dbReference type="ARBA" id="ARBA00010466"/>
    </source>
</evidence>
<feature type="domain" description="Sugar-binding" evidence="5">
    <location>
        <begin position="92"/>
        <end position="338"/>
    </location>
</feature>
<dbReference type="AlphaFoldDB" id="A0A1I5ZZ01"/>
<sequence length="345" mass="38703">MDSLLQAQLKLMPEMSILLQKRYQILQTIQLSPGYGRRVIGDILGLSERETRKELDFLRNKGFIEISRDGASITSSGNDLLIELKEVVREWSGRLQLEKSLASYLNIKEVIIVPGNVDTNTNTALLQSQEAAKYLESILSDEFIIAVTGGTTIASISNYVHQTDKWKRLLFIAARGGVGKDVRLQANTIASLFANKMNGSYRTLYMPDSLSEEAYSTMKKEPFIKEMVDLYERTNIIIHGIGDALEMARRRNSSLEEIQRLEEIGAVSEAFGYYFNSQGEAVHRIRTIGVQLKQLENMEHLLAVAGGTKKANALLSYFKQAPAQTVLVTDEGAAQEMMRIMEQNN</sequence>
<name>A0A1I5ZZ01_9BACI</name>
<protein>
    <submittedName>
        <fullName evidence="7">Central glycolytic genes regulator</fullName>
    </submittedName>
</protein>
<dbReference type="OrthoDB" id="9793820at2"/>
<keyword evidence="8" id="KW-1185">Reference proteome</keyword>
<dbReference type="InterPro" id="IPR036390">
    <property type="entry name" value="WH_DNA-bd_sf"/>
</dbReference>
<dbReference type="PANTHER" id="PTHR34294">
    <property type="entry name" value="TRANSCRIPTIONAL REGULATOR-RELATED"/>
    <property type="match status" value="1"/>
</dbReference>
<dbReference type="InterPro" id="IPR051054">
    <property type="entry name" value="SorC_transcr_regulators"/>
</dbReference>
<dbReference type="PANTHER" id="PTHR34294:SF5">
    <property type="entry name" value="CENTRAL GLYCOLYTIC GENES REGULATOR"/>
    <property type="match status" value="1"/>
</dbReference>
<dbReference type="Proteomes" id="UP000198734">
    <property type="component" value="Unassembled WGS sequence"/>
</dbReference>
<dbReference type="SUPFAM" id="SSF100950">
    <property type="entry name" value="NagB/RpiA/CoA transferase-like"/>
    <property type="match status" value="1"/>
</dbReference>
<evidence type="ECO:0000259" key="6">
    <source>
        <dbReference type="Pfam" id="PF21715"/>
    </source>
</evidence>
<dbReference type="RefSeq" id="WP_093537674.1">
    <property type="nucleotide sequence ID" value="NZ_CP183885.1"/>
</dbReference>
<dbReference type="EMBL" id="FOXU01000006">
    <property type="protein sequence ID" value="SFQ61573.1"/>
    <property type="molecule type" value="Genomic_DNA"/>
</dbReference>
<dbReference type="SUPFAM" id="SSF46785">
    <property type="entry name" value="Winged helix' DNA-binding domain"/>
    <property type="match status" value="1"/>
</dbReference>
<keyword evidence="2" id="KW-0805">Transcription regulation</keyword>
<dbReference type="GO" id="GO:0030246">
    <property type="term" value="F:carbohydrate binding"/>
    <property type="evidence" value="ECO:0007669"/>
    <property type="project" value="InterPro"/>
</dbReference>
<evidence type="ECO:0000256" key="3">
    <source>
        <dbReference type="ARBA" id="ARBA00023125"/>
    </source>
</evidence>
<keyword evidence="4" id="KW-0804">Transcription</keyword>
<gene>
    <name evidence="7" type="ORF">SAMN05421670_2985</name>
</gene>
<proteinExistence type="inferred from homology"/>
<dbReference type="Gene3D" id="1.10.10.10">
    <property type="entry name" value="Winged helix-like DNA-binding domain superfamily/Winged helix DNA-binding domain"/>
    <property type="match status" value="1"/>
</dbReference>
<evidence type="ECO:0000313" key="7">
    <source>
        <dbReference type="EMBL" id="SFQ61573.1"/>
    </source>
</evidence>
<dbReference type="Pfam" id="PF04198">
    <property type="entry name" value="Sugar-bind"/>
    <property type="match status" value="1"/>
</dbReference>
<keyword evidence="3" id="KW-0238">DNA-binding</keyword>
<comment type="similarity">
    <text evidence="1">Belongs to the SorC transcriptional regulatory family.</text>
</comment>
<feature type="domain" description="CggR N-terminal DNA binding" evidence="6">
    <location>
        <begin position="19"/>
        <end position="88"/>
    </location>
</feature>
<evidence type="ECO:0000313" key="8">
    <source>
        <dbReference type="Proteomes" id="UP000198734"/>
    </source>
</evidence>
<organism evidence="7 8">
    <name type="scientific">Psychrobacillus psychrotolerans</name>
    <dbReference type="NCBI Taxonomy" id="126156"/>
    <lineage>
        <taxon>Bacteria</taxon>
        <taxon>Bacillati</taxon>
        <taxon>Bacillota</taxon>
        <taxon>Bacilli</taxon>
        <taxon>Bacillales</taxon>
        <taxon>Bacillaceae</taxon>
        <taxon>Psychrobacillus</taxon>
    </lineage>
</organism>
<dbReference type="Gene3D" id="3.40.50.1360">
    <property type="match status" value="1"/>
</dbReference>
<accession>A0A1I5ZZ01</accession>
<evidence type="ECO:0000256" key="2">
    <source>
        <dbReference type="ARBA" id="ARBA00023015"/>
    </source>
</evidence>
<evidence type="ECO:0000259" key="5">
    <source>
        <dbReference type="Pfam" id="PF04198"/>
    </source>
</evidence>
<dbReference type="GO" id="GO:0003677">
    <property type="term" value="F:DNA binding"/>
    <property type="evidence" value="ECO:0007669"/>
    <property type="project" value="UniProtKB-KW"/>
</dbReference>
<dbReference type="STRING" id="126156.SAMN05421670_2985"/>
<dbReference type="InterPro" id="IPR007324">
    <property type="entry name" value="Sugar-bd_dom_put"/>
</dbReference>
<dbReference type="InterPro" id="IPR036388">
    <property type="entry name" value="WH-like_DNA-bd_sf"/>
</dbReference>
<reference evidence="8" key="1">
    <citation type="submission" date="2016-10" db="EMBL/GenBank/DDBJ databases">
        <authorList>
            <person name="Varghese N."/>
            <person name="Submissions S."/>
        </authorList>
    </citation>
    <scope>NUCLEOTIDE SEQUENCE [LARGE SCALE GENOMIC DNA]</scope>
    <source>
        <strain evidence="8">DSM 11706</strain>
    </source>
</reference>
<dbReference type="InterPro" id="IPR037171">
    <property type="entry name" value="NagB/RpiA_transferase-like"/>
</dbReference>
<evidence type="ECO:0000256" key="4">
    <source>
        <dbReference type="ARBA" id="ARBA00023163"/>
    </source>
</evidence>